<dbReference type="InterPro" id="IPR004328">
    <property type="entry name" value="BRO1_dom"/>
</dbReference>
<gene>
    <name evidence="3" type="ORF">DH2020_043892</name>
</gene>
<organism evidence="3 4">
    <name type="scientific">Rehmannia glutinosa</name>
    <name type="common">Chinese foxglove</name>
    <dbReference type="NCBI Taxonomy" id="99300"/>
    <lineage>
        <taxon>Eukaryota</taxon>
        <taxon>Viridiplantae</taxon>
        <taxon>Streptophyta</taxon>
        <taxon>Embryophyta</taxon>
        <taxon>Tracheophyta</taxon>
        <taxon>Spermatophyta</taxon>
        <taxon>Magnoliopsida</taxon>
        <taxon>eudicotyledons</taxon>
        <taxon>Gunneridae</taxon>
        <taxon>Pentapetalae</taxon>
        <taxon>asterids</taxon>
        <taxon>lamiids</taxon>
        <taxon>Lamiales</taxon>
        <taxon>Orobanchaceae</taxon>
        <taxon>Rehmannieae</taxon>
        <taxon>Rehmannia</taxon>
    </lineage>
</organism>
<accession>A0ABR0UJE7</accession>
<feature type="domain" description="BRO1" evidence="2">
    <location>
        <begin position="11"/>
        <end position="358"/>
    </location>
</feature>
<dbReference type="PROSITE" id="PS51180">
    <property type="entry name" value="BRO1"/>
    <property type="match status" value="1"/>
</dbReference>
<evidence type="ECO:0000313" key="4">
    <source>
        <dbReference type="Proteomes" id="UP001318860"/>
    </source>
</evidence>
<comment type="caution">
    <text evidence="3">The sequence shown here is derived from an EMBL/GenBank/DDBJ whole genome shotgun (WGS) entry which is preliminary data.</text>
</comment>
<feature type="coiled-coil region" evidence="1">
    <location>
        <begin position="36"/>
        <end position="63"/>
    </location>
</feature>
<dbReference type="Pfam" id="PF03097">
    <property type="entry name" value="BRO1"/>
    <property type="match status" value="1"/>
</dbReference>
<sequence length="358" mass="39677">MASPSSTTTTNIMLAIFEKKTNSLDLYRPLRNFIVINYSEREAQNLEDDLQTLKQLRSDVERGGAADSPSARRDLLQNYYKALCAVESRFPISPDKDHVNTVSFTWFDAFKNKQKANQQNIHLEKAAILFNLGAVHSQMGLSFDRSAVEGRRQASHSFIAAAGAFAFLRDNVAMKASVGSSTTLDVTVECVGMLERLMLAQAQECVYENTIAKGSSLGVCAKIARQVGLFYEEALAALSVAPLSQHFEKAWIAHVQLKAALFYAEACYRYSLELHDKEEIAEEIARLKSGVSALSEAKKSSPRGAAQQLLDAINKLETNLNRNLERAMKENDRVYLMRVPPASSLPPLPLSPWLSLCP</sequence>
<proteinExistence type="predicted"/>
<dbReference type="SMART" id="SM01041">
    <property type="entry name" value="BRO1"/>
    <property type="match status" value="1"/>
</dbReference>
<dbReference type="Gene3D" id="1.25.40.280">
    <property type="entry name" value="alix/aip1 like domains"/>
    <property type="match status" value="1"/>
</dbReference>
<evidence type="ECO:0000256" key="1">
    <source>
        <dbReference type="SAM" id="Coils"/>
    </source>
</evidence>
<evidence type="ECO:0000259" key="2">
    <source>
        <dbReference type="PROSITE" id="PS51180"/>
    </source>
</evidence>
<dbReference type="EMBL" id="JABTTQ020002723">
    <property type="protein sequence ID" value="KAK6122382.1"/>
    <property type="molecule type" value="Genomic_DNA"/>
</dbReference>
<dbReference type="PANTHER" id="PTHR23030">
    <property type="entry name" value="PCD6 INTERACTING PROTEIN-RELATED"/>
    <property type="match status" value="1"/>
</dbReference>
<protein>
    <recommendedName>
        <fullName evidence="2">BRO1 domain-containing protein</fullName>
    </recommendedName>
</protein>
<reference evidence="3 4" key="1">
    <citation type="journal article" date="2021" name="Comput. Struct. Biotechnol. J.">
        <title>De novo genome assembly of the potent medicinal plant Rehmannia glutinosa using nanopore technology.</title>
        <authorList>
            <person name="Ma L."/>
            <person name="Dong C."/>
            <person name="Song C."/>
            <person name="Wang X."/>
            <person name="Zheng X."/>
            <person name="Niu Y."/>
            <person name="Chen S."/>
            <person name="Feng W."/>
        </authorList>
    </citation>
    <scope>NUCLEOTIDE SEQUENCE [LARGE SCALE GENOMIC DNA]</scope>
    <source>
        <strain evidence="3">DH-2019</strain>
    </source>
</reference>
<dbReference type="InterPro" id="IPR038499">
    <property type="entry name" value="BRO1_sf"/>
</dbReference>
<dbReference type="PANTHER" id="PTHR23030:SF30">
    <property type="entry name" value="TYROSINE-PROTEIN PHOSPHATASE NON-RECEPTOR TYPE 23"/>
    <property type="match status" value="1"/>
</dbReference>
<dbReference type="Proteomes" id="UP001318860">
    <property type="component" value="Unassembled WGS sequence"/>
</dbReference>
<name>A0ABR0UJE7_REHGL</name>
<dbReference type="CDD" id="cd09246">
    <property type="entry name" value="BRO1_Alix_like_1"/>
    <property type="match status" value="1"/>
</dbReference>
<evidence type="ECO:0000313" key="3">
    <source>
        <dbReference type="EMBL" id="KAK6122382.1"/>
    </source>
</evidence>
<feature type="coiled-coil region" evidence="1">
    <location>
        <begin position="306"/>
        <end position="333"/>
    </location>
</feature>
<keyword evidence="1" id="KW-0175">Coiled coil</keyword>
<keyword evidence="4" id="KW-1185">Reference proteome</keyword>